<dbReference type="InterPro" id="IPR003661">
    <property type="entry name" value="HisK_dim/P_dom"/>
</dbReference>
<feature type="domain" description="Histidine kinase" evidence="10">
    <location>
        <begin position="161"/>
        <end position="382"/>
    </location>
</feature>
<dbReference type="Proteomes" id="UP000292307">
    <property type="component" value="Chromosome"/>
</dbReference>
<dbReference type="Gene3D" id="1.10.287.130">
    <property type="match status" value="1"/>
</dbReference>
<dbReference type="PANTHER" id="PTHR42878">
    <property type="entry name" value="TWO-COMPONENT HISTIDINE KINASE"/>
    <property type="match status" value="1"/>
</dbReference>
<dbReference type="EMBL" id="CP036401">
    <property type="protein sequence ID" value="QBI01030.1"/>
    <property type="molecule type" value="Genomic_DNA"/>
</dbReference>
<name>A0ABX5RQW4_9BURK</name>
<dbReference type="InterPro" id="IPR050351">
    <property type="entry name" value="BphY/WalK/GraS-like"/>
</dbReference>
<dbReference type="CDD" id="cd00075">
    <property type="entry name" value="HATPase"/>
    <property type="match status" value="1"/>
</dbReference>
<dbReference type="PANTHER" id="PTHR42878:SF7">
    <property type="entry name" value="SENSOR HISTIDINE KINASE GLRK"/>
    <property type="match status" value="1"/>
</dbReference>
<dbReference type="GO" id="GO:0016301">
    <property type="term" value="F:kinase activity"/>
    <property type="evidence" value="ECO:0007669"/>
    <property type="project" value="UniProtKB-KW"/>
</dbReference>
<reference evidence="11 12" key="1">
    <citation type="submission" date="2019-02" db="EMBL/GenBank/DDBJ databases">
        <title>Draft Genome Sequences of Six Type Strains of the Genus Massilia.</title>
        <authorList>
            <person name="Miess H."/>
            <person name="Frediansyhah A."/>
            <person name="Gross H."/>
        </authorList>
    </citation>
    <scope>NUCLEOTIDE SEQUENCE [LARGE SCALE GENOMIC DNA]</scope>
    <source>
        <strain evidence="11 12">DSM 17472</strain>
    </source>
</reference>
<keyword evidence="8" id="KW-0902">Two-component regulatory system</keyword>
<evidence type="ECO:0000313" key="11">
    <source>
        <dbReference type="EMBL" id="QBI01030.1"/>
    </source>
</evidence>
<keyword evidence="7" id="KW-0067">ATP-binding</keyword>
<evidence type="ECO:0000256" key="5">
    <source>
        <dbReference type="ARBA" id="ARBA00022741"/>
    </source>
</evidence>
<proteinExistence type="predicted"/>
<comment type="catalytic activity">
    <reaction evidence="1">
        <text>ATP + protein L-histidine = ADP + protein N-phospho-L-histidine.</text>
        <dbReference type="EC" id="2.7.13.3"/>
    </reaction>
</comment>
<protein>
    <recommendedName>
        <fullName evidence="2">histidine kinase</fullName>
        <ecNumber evidence="2">2.7.13.3</ecNumber>
    </recommendedName>
</protein>
<organism evidence="11 12">
    <name type="scientific">Pseudoduganella albidiflava</name>
    <dbReference type="NCBI Taxonomy" id="321983"/>
    <lineage>
        <taxon>Bacteria</taxon>
        <taxon>Pseudomonadati</taxon>
        <taxon>Pseudomonadota</taxon>
        <taxon>Betaproteobacteria</taxon>
        <taxon>Burkholderiales</taxon>
        <taxon>Oxalobacteraceae</taxon>
        <taxon>Telluria group</taxon>
        <taxon>Pseudoduganella</taxon>
    </lineage>
</organism>
<dbReference type="Gene3D" id="3.30.565.10">
    <property type="entry name" value="Histidine kinase-like ATPase, C-terminal domain"/>
    <property type="match status" value="1"/>
</dbReference>
<dbReference type="PROSITE" id="PS50109">
    <property type="entry name" value="HIS_KIN"/>
    <property type="match status" value="1"/>
</dbReference>
<evidence type="ECO:0000256" key="4">
    <source>
        <dbReference type="ARBA" id="ARBA00022679"/>
    </source>
</evidence>
<keyword evidence="5" id="KW-0547">Nucleotide-binding</keyword>
<keyword evidence="12" id="KW-1185">Reference proteome</keyword>
<evidence type="ECO:0000256" key="9">
    <source>
        <dbReference type="SAM" id="MobiDB-lite"/>
    </source>
</evidence>
<evidence type="ECO:0000256" key="3">
    <source>
        <dbReference type="ARBA" id="ARBA00022553"/>
    </source>
</evidence>
<accession>A0ABX5RQW4</accession>
<gene>
    <name evidence="11" type="ORF">EYF70_09360</name>
</gene>
<dbReference type="Pfam" id="PF00512">
    <property type="entry name" value="HisKA"/>
    <property type="match status" value="1"/>
</dbReference>
<dbReference type="InterPro" id="IPR004358">
    <property type="entry name" value="Sig_transdc_His_kin-like_C"/>
</dbReference>
<dbReference type="SMART" id="SM00387">
    <property type="entry name" value="HATPase_c"/>
    <property type="match status" value="1"/>
</dbReference>
<evidence type="ECO:0000256" key="1">
    <source>
        <dbReference type="ARBA" id="ARBA00000085"/>
    </source>
</evidence>
<dbReference type="SUPFAM" id="SSF55874">
    <property type="entry name" value="ATPase domain of HSP90 chaperone/DNA topoisomerase II/histidine kinase"/>
    <property type="match status" value="1"/>
</dbReference>
<keyword evidence="4" id="KW-0808">Transferase</keyword>
<evidence type="ECO:0000256" key="6">
    <source>
        <dbReference type="ARBA" id="ARBA00022777"/>
    </source>
</evidence>
<dbReference type="EC" id="2.7.13.3" evidence="2"/>
<evidence type="ECO:0000256" key="8">
    <source>
        <dbReference type="ARBA" id="ARBA00023012"/>
    </source>
</evidence>
<dbReference type="InterPro" id="IPR036097">
    <property type="entry name" value="HisK_dim/P_sf"/>
</dbReference>
<dbReference type="CDD" id="cd00082">
    <property type="entry name" value="HisKA"/>
    <property type="match status" value="1"/>
</dbReference>
<dbReference type="SMART" id="SM00388">
    <property type="entry name" value="HisKA"/>
    <property type="match status" value="1"/>
</dbReference>
<evidence type="ECO:0000256" key="7">
    <source>
        <dbReference type="ARBA" id="ARBA00022840"/>
    </source>
</evidence>
<keyword evidence="6 11" id="KW-0418">Kinase</keyword>
<sequence length="403" mass="43980">MTQQNRLSTFIYEHIEPILQAWEDFARTIEPPALTMDDAELRDHARQMLHAFAADMATAQTEHERAAKSKGLGTRSHADTAAETHAEARLLSGYTVVQLVSEYRALRASVLMLWAAETSAAHPTQMTDIMRFNEAVDQAVAESVARYEYMVKQSQNMFLAILGHDLRNPLGTVVTGTSFLMQATDIPAKYVLVATRMFNSAKRMSKLINDLIDFTRTHLGPGIPIRVKQGSLVAICEEVVNELRTFHPERLVELHAPSKLDAIFDEGRIAQVLSNLIGNAIQYGDPEIPVSVRVEANADDVQIFVNNQGKTIPAETLPTIFDPMVRIAANADWKEGAYMERTSLGIGLYISREIVHAHGGTITLTSDPSSGTTFIVTIPRLPAGFGGAGAGAGGKSNSTPQAA</sequence>
<feature type="region of interest" description="Disordered" evidence="9">
    <location>
        <begin position="60"/>
        <end position="80"/>
    </location>
</feature>
<dbReference type="SUPFAM" id="SSF47384">
    <property type="entry name" value="Homodimeric domain of signal transducing histidine kinase"/>
    <property type="match status" value="1"/>
</dbReference>
<dbReference type="InterPro" id="IPR036890">
    <property type="entry name" value="HATPase_C_sf"/>
</dbReference>
<dbReference type="Pfam" id="PF02518">
    <property type="entry name" value="HATPase_c"/>
    <property type="match status" value="1"/>
</dbReference>
<keyword evidence="3" id="KW-0597">Phosphoprotein</keyword>
<dbReference type="InterPro" id="IPR005467">
    <property type="entry name" value="His_kinase_dom"/>
</dbReference>
<dbReference type="PRINTS" id="PR00344">
    <property type="entry name" value="BCTRLSENSOR"/>
</dbReference>
<evidence type="ECO:0000313" key="12">
    <source>
        <dbReference type="Proteomes" id="UP000292307"/>
    </source>
</evidence>
<evidence type="ECO:0000256" key="2">
    <source>
        <dbReference type="ARBA" id="ARBA00012438"/>
    </source>
</evidence>
<evidence type="ECO:0000259" key="10">
    <source>
        <dbReference type="PROSITE" id="PS50109"/>
    </source>
</evidence>
<dbReference type="InterPro" id="IPR003594">
    <property type="entry name" value="HATPase_dom"/>
</dbReference>